<proteinExistence type="predicted"/>
<evidence type="ECO:0000256" key="2">
    <source>
        <dbReference type="ARBA" id="ARBA00023125"/>
    </source>
</evidence>
<dbReference type="Gene3D" id="1.10.10.10">
    <property type="entry name" value="Winged helix-like DNA-binding domain superfamily/Winged helix DNA-binding domain"/>
    <property type="match status" value="1"/>
</dbReference>
<dbReference type="PRINTS" id="PR00778">
    <property type="entry name" value="HTHARSR"/>
</dbReference>
<protein>
    <submittedName>
        <fullName evidence="6">Metalloregulator ArsR/SmtB family transcription factor</fullName>
    </submittedName>
</protein>
<evidence type="ECO:0000313" key="7">
    <source>
        <dbReference type="Proteomes" id="UP001138997"/>
    </source>
</evidence>
<evidence type="ECO:0000256" key="3">
    <source>
        <dbReference type="ARBA" id="ARBA00023163"/>
    </source>
</evidence>
<keyword evidence="1" id="KW-0805">Transcription regulation</keyword>
<dbReference type="EMBL" id="JAJOMB010000012">
    <property type="protein sequence ID" value="MCD5313509.1"/>
    <property type="molecule type" value="Genomic_DNA"/>
</dbReference>
<dbReference type="PANTHER" id="PTHR33154:SF33">
    <property type="entry name" value="TRANSCRIPTIONAL REPRESSOR SDPR"/>
    <property type="match status" value="1"/>
</dbReference>
<dbReference type="CDD" id="cd00090">
    <property type="entry name" value="HTH_ARSR"/>
    <property type="match status" value="1"/>
</dbReference>
<reference evidence="6" key="1">
    <citation type="submission" date="2021-11" db="EMBL/GenBank/DDBJ databases">
        <title>Streptomyces corallinus and Kineosporia corallina sp. nov., two new coral-derived marine actinobacteria.</title>
        <authorList>
            <person name="Buangrab K."/>
            <person name="Sutthacheep M."/>
            <person name="Yeemin T."/>
            <person name="Harunari E."/>
            <person name="Igarashi Y."/>
            <person name="Sripreechasak P."/>
            <person name="Kanchanasin P."/>
            <person name="Tanasupawat S."/>
            <person name="Phongsopitanun W."/>
        </authorList>
    </citation>
    <scope>NUCLEOTIDE SEQUENCE</scope>
    <source>
        <strain evidence="6">JCM 31032</strain>
    </source>
</reference>
<gene>
    <name evidence="6" type="ORF">LR394_21605</name>
</gene>
<organism evidence="6 7">
    <name type="scientific">Kineosporia babensis</name>
    <dbReference type="NCBI Taxonomy" id="499548"/>
    <lineage>
        <taxon>Bacteria</taxon>
        <taxon>Bacillati</taxon>
        <taxon>Actinomycetota</taxon>
        <taxon>Actinomycetes</taxon>
        <taxon>Kineosporiales</taxon>
        <taxon>Kineosporiaceae</taxon>
        <taxon>Kineosporia</taxon>
    </lineage>
</organism>
<dbReference type="Proteomes" id="UP001138997">
    <property type="component" value="Unassembled WGS sequence"/>
</dbReference>
<evidence type="ECO:0000313" key="6">
    <source>
        <dbReference type="EMBL" id="MCD5313509.1"/>
    </source>
</evidence>
<dbReference type="InterPro" id="IPR036390">
    <property type="entry name" value="WH_DNA-bd_sf"/>
</dbReference>
<dbReference type="InterPro" id="IPR011991">
    <property type="entry name" value="ArsR-like_HTH"/>
</dbReference>
<dbReference type="Pfam" id="PF01022">
    <property type="entry name" value="HTH_5"/>
    <property type="match status" value="1"/>
</dbReference>
<dbReference type="NCBIfam" id="NF033788">
    <property type="entry name" value="HTH_metalloreg"/>
    <property type="match status" value="1"/>
</dbReference>
<dbReference type="InterPro" id="IPR001845">
    <property type="entry name" value="HTH_ArsR_DNA-bd_dom"/>
</dbReference>
<evidence type="ECO:0000256" key="4">
    <source>
        <dbReference type="SAM" id="MobiDB-lite"/>
    </source>
</evidence>
<feature type="domain" description="HTH arsR-type" evidence="5">
    <location>
        <begin position="1"/>
        <end position="91"/>
    </location>
</feature>
<dbReference type="SUPFAM" id="SSF46785">
    <property type="entry name" value="Winged helix' DNA-binding domain"/>
    <property type="match status" value="1"/>
</dbReference>
<evidence type="ECO:0000256" key="1">
    <source>
        <dbReference type="ARBA" id="ARBA00023015"/>
    </source>
</evidence>
<comment type="caution">
    <text evidence="6">The sequence shown here is derived from an EMBL/GenBank/DDBJ whole genome shotgun (WGS) entry which is preliminary data.</text>
</comment>
<dbReference type="InterPro" id="IPR036388">
    <property type="entry name" value="WH-like_DNA-bd_sf"/>
</dbReference>
<dbReference type="SMART" id="SM00418">
    <property type="entry name" value="HTH_ARSR"/>
    <property type="match status" value="1"/>
</dbReference>
<accession>A0A9X1SV91</accession>
<keyword evidence="2" id="KW-0238">DNA-binding</keyword>
<name>A0A9X1SV91_9ACTN</name>
<dbReference type="GO" id="GO:0003677">
    <property type="term" value="F:DNA binding"/>
    <property type="evidence" value="ECO:0007669"/>
    <property type="project" value="UniProtKB-KW"/>
</dbReference>
<dbReference type="PANTHER" id="PTHR33154">
    <property type="entry name" value="TRANSCRIPTIONAL REGULATOR, ARSR FAMILY"/>
    <property type="match status" value="1"/>
</dbReference>
<dbReference type="RefSeq" id="WP_231444769.1">
    <property type="nucleotide sequence ID" value="NZ_JAJOMB010000012.1"/>
</dbReference>
<feature type="region of interest" description="Disordered" evidence="4">
    <location>
        <begin position="103"/>
        <end position="130"/>
    </location>
</feature>
<sequence>MEGVFEALGDPVRRHLLELLSAGELPVGALVTAVGTRTAVTQPAVSHHLKVLREAGLVTVRAQGQRRLYAIDEAGVAAARDWLDALRNPVEMLAQPLDALATEISRGQRERRKGQQNNGRGAPGSAREAG</sequence>
<dbReference type="PROSITE" id="PS50987">
    <property type="entry name" value="HTH_ARSR_2"/>
    <property type="match status" value="1"/>
</dbReference>
<dbReference type="AlphaFoldDB" id="A0A9X1SV91"/>
<keyword evidence="7" id="KW-1185">Reference proteome</keyword>
<dbReference type="GO" id="GO:0003700">
    <property type="term" value="F:DNA-binding transcription factor activity"/>
    <property type="evidence" value="ECO:0007669"/>
    <property type="project" value="InterPro"/>
</dbReference>
<evidence type="ECO:0000259" key="5">
    <source>
        <dbReference type="PROSITE" id="PS50987"/>
    </source>
</evidence>
<dbReference type="InterPro" id="IPR051081">
    <property type="entry name" value="HTH_MetalResp_TranReg"/>
</dbReference>
<keyword evidence="3" id="KW-0804">Transcription</keyword>